<evidence type="ECO:0000313" key="1">
    <source>
        <dbReference type="EMBL" id="KZV23400.1"/>
    </source>
</evidence>
<protein>
    <submittedName>
        <fullName evidence="1">Callose synthase 12-like</fullName>
    </submittedName>
</protein>
<gene>
    <name evidence="1" type="ORF">F511_43383</name>
</gene>
<reference evidence="1 2" key="1">
    <citation type="journal article" date="2015" name="Proc. Natl. Acad. Sci. U.S.A.">
        <title>The resurrection genome of Boea hygrometrica: A blueprint for survival of dehydration.</title>
        <authorList>
            <person name="Xiao L."/>
            <person name="Yang G."/>
            <person name="Zhang L."/>
            <person name="Yang X."/>
            <person name="Zhao S."/>
            <person name="Ji Z."/>
            <person name="Zhou Q."/>
            <person name="Hu M."/>
            <person name="Wang Y."/>
            <person name="Chen M."/>
            <person name="Xu Y."/>
            <person name="Jin H."/>
            <person name="Xiao X."/>
            <person name="Hu G."/>
            <person name="Bao F."/>
            <person name="Hu Y."/>
            <person name="Wan P."/>
            <person name="Li L."/>
            <person name="Deng X."/>
            <person name="Kuang T."/>
            <person name="Xiang C."/>
            <person name="Zhu J.K."/>
            <person name="Oliver M.J."/>
            <person name="He Y."/>
        </authorList>
    </citation>
    <scope>NUCLEOTIDE SEQUENCE [LARGE SCALE GENOMIC DNA]</scope>
    <source>
        <strain evidence="2">cv. XS01</strain>
    </source>
</reference>
<dbReference type="EMBL" id="KV013618">
    <property type="protein sequence ID" value="KZV23400.1"/>
    <property type="molecule type" value="Genomic_DNA"/>
</dbReference>
<sequence>MESAVMTSAVMSSQSTVGIQQMRREVNEMKRRHAEQSADGLALMTSSVTSSYSADGLREQSQDISRSSSRKIPAGSLCLIPAGQPDARRKCNSLSVLYKTHFKREEVVSNGKKSVQRLIYFKSAIEEDDDVGATTELLQKYIDYTVHQQRENEQIDEAIDRH</sequence>
<dbReference type="AlphaFoldDB" id="A0A2Z7AR87"/>
<name>A0A2Z7AR87_9LAMI</name>
<evidence type="ECO:0000313" key="2">
    <source>
        <dbReference type="Proteomes" id="UP000250235"/>
    </source>
</evidence>
<dbReference type="Proteomes" id="UP000250235">
    <property type="component" value="Unassembled WGS sequence"/>
</dbReference>
<organism evidence="1 2">
    <name type="scientific">Dorcoceras hygrometricum</name>
    <dbReference type="NCBI Taxonomy" id="472368"/>
    <lineage>
        <taxon>Eukaryota</taxon>
        <taxon>Viridiplantae</taxon>
        <taxon>Streptophyta</taxon>
        <taxon>Embryophyta</taxon>
        <taxon>Tracheophyta</taxon>
        <taxon>Spermatophyta</taxon>
        <taxon>Magnoliopsida</taxon>
        <taxon>eudicotyledons</taxon>
        <taxon>Gunneridae</taxon>
        <taxon>Pentapetalae</taxon>
        <taxon>asterids</taxon>
        <taxon>lamiids</taxon>
        <taxon>Lamiales</taxon>
        <taxon>Gesneriaceae</taxon>
        <taxon>Didymocarpoideae</taxon>
        <taxon>Trichosporeae</taxon>
        <taxon>Loxocarpinae</taxon>
        <taxon>Dorcoceras</taxon>
    </lineage>
</organism>
<keyword evidence="2" id="KW-1185">Reference proteome</keyword>
<accession>A0A2Z7AR87</accession>
<proteinExistence type="predicted"/>